<keyword evidence="1" id="KW-1133">Transmembrane helix</keyword>
<evidence type="ECO:0000256" key="1">
    <source>
        <dbReference type="SAM" id="Phobius"/>
    </source>
</evidence>
<evidence type="ECO:0000313" key="2">
    <source>
        <dbReference type="EMBL" id="WIO46229.1"/>
    </source>
</evidence>
<organism evidence="2 3">
    <name type="scientific">Candidatus Southlakia epibionticum</name>
    <dbReference type="NCBI Taxonomy" id="3043284"/>
    <lineage>
        <taxon>Bacteria</taxon>
        <taxon>Candidatus Saccharimonadota</taxon>
        <taxon>Candidatus Saccharimonadia</taxon>
        <taxon>Candidatus Saccharimonadales</taxon>
        <taxon>Candidatus Saccharimonadaceae</taxon>
        <taxon>Candidatus Southlakia</taxon>
    </lineage>
</organism>
<feature type="transmembrane region" description="Helical" evidence="1">
    <location>
        <begin position="83"/>
        <end position="105"/>
    </location>
</feature>
<evidence type="ECO:0000313" key="3">
    <source>
        <dbReference type="Proteomes" id="UP001177295"/>
    </source>
</evidence>
<gene>
    <name evidence="2" type="ORF">SEML1_0614</name>
</gene>
<sequence length="161" mass="17318">MPRNKREGLVFGVAMAFTMSLFMNIFNAFRHSGISVEALGHALLLQPVIFTIVMIVENAVVSKAARKVMSGMVQKNDSASAKALAQTVCMVTGMSLAMSVIGLALSGAPLAAMPVQFALAWSVNFCAAFFWQIFAAAPIARGALRLFRRYNRNTNTAVVAE</sequence>
<name>A0ABY8WVF7_9BACT</name>
<keyword evidence="3" id="KW-1185">Reference proteome</keyword>
<keyword evidence="1" id="KW-0472">Membrane</keyword>
<accession>A0ABY8WVF7</accession>
<feature type="transmembrane region" description="Helical" evidence="1">
    <location>
        <begin position="9"/>
        <end position="29"/>
    </location>
</feature>
<keyword evidence="1" id="KW-0812">Transmembrane</keyword>
<reference evidence="2 3" key="1">
    <citation type="journal article" date="2023" name="Cell">
        <title>Genetic manipulation of Patescibacteria provides mechanistic insights into microbial dark matter and the epibiotic lifestyle.</title>
        <authorList>
            <person name="Wang Y."/>
            <person name="Gallagher L.A."/>
            <person name="Andrade P.A."/>
            <person name="Liu A."/>
            <person name="Humphreys I.R."/>
            <person name="Turkarslan S."/>
            <person name="Cutler K.J."/>
            <person name="Arrieta-Ortiz M.L."/>
            <person name="Li Y."/>
            <person name="Radey M.C."/>
            <person name="McLean J.S."/>
            <person name="Cong Q."/>
            <person name="Baker D."/>
            <person name="Baliga N.S."/>
            <person name="Peterson S.B."/>
            <person name="Mougous J.D."/>
        </authorList>
    </citation>
    <scope>NUCLEOTIDE SEQUENCE [LARGE SCALE GENOMIC DNA]</scope>
    <source>
        <strain evidence="2 3">ML1</strain>
    </source>
</reference>
<dbReference type="InterPro" id="IPR021529">
    <property type="entry name" value="DUF2798"/>
</dbReference>
<dbReference type="RefSeq" id="WP_376753766.1">
    <property type="nucleotide sequence ID" value="NZ_CP124550.1"/>
</dbReference>
<dbReference type="Proteomes" id="UP001177295">
    <property type="component" value="Chromosome"/>
</dbReference>
<protein>
    <submittedName>
        <fullName evidence="2">DUF2798 domain-containing protein</fullName>
    </submittedName>
</protein>
<dbReference type="Pfam" id="PF11391">
    <property type="entry name" value="DUF2798"/>
    <property type="match status" value="2"/>
</dbReference>
<proteinExistence type="predicted"/>
<feature type="transmembrane region" description="Helical" evidence="1">
    <location>
        <begin position="41"/>
        <end position="62"/>
    </location>
</feature>
<dbReference type="EMBL" id="CP124550">
    <property type="protein sequence ID" value="WIO46229.1"/>
    <property type="molecule type" value="Genomic_DNA"/>
</dbReference>
<feature type="transmembrane region" description="Helical" evidence="1">
    <location>
        <begin position="117"/>
        <end position="140"/>
    </location>
</feature>